<protein>
    <submittedName>
        <fullName evidence="1">694_t:CDS:1</fullName>
    </submittedName>
</protein>
<name>A0ACA9NUE2_9GLOM</name>
<dbReference type="EMBL" id="CAJVPW010016896">
    <property type="protein sequence ID" value="CAG8673283.1"/>
    <property type="molecule type" value="Genomic_DNA"/>
</dbReference>
<reference evidence="1" key="1">
    <citation type="submission" date="2021-06" db="EMBL/GenBank/DDBJ databases">
        <authorList>
            <person name="Kallberg Y."/>
            <person name="Tangrot J."/>
            <person name="Rosling A."/>
        </authorList>
    </citation>
    <scope>NUCLEOTIDE SEQUENCE</scope>
    <source>
        <strain evidence="1">28 12/20/2015</strain>
    </source>
</reference>
<evidence type="ECO:0000313" key="2">
    <source>
        <dbReference type="Proteomes" id="UP000789366"/>
    </source>
</evidence>
<comment type="caution">
    <text evidence="1">The sequence shown here is derived from an EMBL/GenBank/DDBJ whole genome shotgun (WGS) entry which is preliminary data.</text>
</comment>
<gene>
    <name evidence="1" type="ORF">SPELUC_LOCUS9772</name>
</gene>
<proteinExistence type="predicted"/>
<keyword evidence="2" id="KW-1185">Reference proteome</keyword>
<organism evidence="1 2">
    <name type="scientific">Cetraspora pellucida</name>
    <dbReference type="NCBI Taxonomy" id="1433469"/>
    <lineage>
        <taxon>Eukaryota</taxon>
        <taxon>Fungi</taxon>
        <taxon>Fungi incertae sedis</taxon>
        <taxon>Mucoromycota</taxon>
        <taxon>Glomeromycotina</taxon>
        <taxon>Glomeromycetes</taxon>
        <taxon>Diversisporales</taxon>
        <taxon>Gigasporaceae</taxon>
        <taxon>Cetraspora</taxon>
    </lineage>
</organism>
<evidence type="ECO:0000313" key="1">
    <source>
        <dbReference type="EMBL" id="CAG8673283.1"/>
    </source>
</evidence>
<accession>A0ACA9NUE2</accession>
<sequence length="175" mass="20384">MGKIGIHKSYKHQFHLKNACLKKHQKKLDKINEEAFINEKTTTNDETTTNKETTINKETITNKEATINKKASKKLQLVSVIQQLSDKKLSSISNLISLMQYPKSSNEGKIISSYLQQKAYNYLIQSLYNLNWIINHYKIRAKAHHIQNQKSKHITEIHLLVSHLKIISDKEFQKK</sequence>
<dbReference type="Proteomes" id="UP000789366">
    <property type="component" value="Unassembled WGS sequence"/>
</dbReference>
<feature type="non-terminal residue" evidence="1">
    <location>
        <position position="175"/>
    </location>
</feature>